<dbReference type="PANTHER" id="PTHR10000">
    <property type="entry name" value="PHOSPHOSERINE PHOSPHATASE"/>
    <property type="match status" value="1"/>
</dbReference>
<sequence>MAGTSSPPPPISAVLADVDGTLVTKGKVLTPRAIDAIRRLHEAGVLFAITSGRPPRGMRMLVHPLEMRGPMAAFNGGIIVQPDMTVVDERTVPADAAPAIVETIRAHGLYVWVYRGTEWYVTDPEAPHARREATTVRFQPTVVPGYDRLLDRAVKIVGVSDDHDLVARCEAAVRQRFGTHVSAARSQAYYLDVTHPTANKGVVVERLSHYYGIPLEQIVTVGDQPNDVLMFQRSGTSIAMGNASKEVQEQATYVTASHEDEGFAKAIEQYVLPRTPAFRPGREGSP</sequence>
<dbReference type="PANTHER" id="PTHR10000:SF8">
    <property type="entry name" value="HAD SUPERFAMILY HYDROLASE-LIKE, TYPE 3"/>
    <property type="match status" value="1"/>
</dbReference>
<keyword evidence="2" id="KW-1185">Reference proteome</keyword>
<dbReference type="Gene3D" id="3.40.50.1000">
    <property type="entry name" value="HAD superfamily/HAD-like"/>
    <property type="match status" value="1"/>
</dbReference>
<dbReference type="SUPFAM" id="SSF56784">
    <property type="entry name" value="HAD-like"/>
    <property type="match status" value="1"/>
</dbReference>
<keyword evidence="1" id="KW-0378">Hydrolase</keyword>
<dbReference type="Pfam" id="PF08282">
    <property type="entry name" value="Hydrolase_3"/>
    <property type="match status" value="1"/>
</dbReference>
<protein>
    <submittedName>
        <fullName evidence="1">Cof-type HAD-IIB family hydrolase</fullName>
        <ecNumber evidence="1">3.1.3.-</ecNumber>
    </submittedName>
</protein>
<dbReference type="Gene3D" id="3.30.1240.10">
    <property type="match status" value="1"/>
</dbReference>
<evidence type="ECO:0000313" key="1">
    <source>
        <dbReference type="EMBL" id="MFD0683426.1"/>
    </source>
</evidence>
<comment type="caution">
    <text evidence="1">The sequence shown here is derived from an EMBL/GenBank/DDBJ whole genome shotgun (WGS) entry which is preliminary data.</text>
</comment>
<dbReference type="SFLD" id="SFLDG01140">
    <property type="entry name" value="C2.B:_Phosphomannomutase_and_P"/>
    <property type="match status" value="1"/>
</dbReference>
<name>A0ABW2XG36_9ACTN</name>
<dbReference type="NCBIfam" id="TIGR00099">
    <property type="entry name" value="Cof-subfamily"/>
    <property type="match status" value="1"/>
</dbReference>
<dbReference type="PROSITE" id="PS01228">
    <property type="entry name" value="COF_1"/>
    <property type="match status" value="1"/>
</dbReference>
<dbReference type="InterPro" id="IPR023214">
    <property type="entry name" value="HAD_sf"/>
</dbReference>
<evidence type="ECO:0000313" key="2">
    <source>
        <dbReference type="Proteomes" id="UP001597063"/>
    </source>
</evidence>
<dbReference type="RefSeq" id="WP_131758621.1">
    <property type="nucleotide sequence ID" value="NZ_CAACUY010000055.1"/>
</dbReference>
<dbReference type="CDD" id="cd07516">
    <property type="entry name" value="HAD_Pase"/>
    <property type="match status" value="1"/>
</dbReference>
<dbReference type="SFLD" id="SFLDS00003">
    <property type="entry name" value="Haloacid_Dehalogenase"/>
    <property type="match status" value="1"/>
</dbReference>
<dbReference type="EMBL" id="JBHTGP010000003">
    <property type="protein sequence ID" value="MFD0683426.1"/>
    <property type="molecule type" value="Genomic_DNA"/>
</dbReference>
<gene>
    <name evidence="1" type="ORF">ACFQZM_02860</name>
</gene>
<accession>A0ABW2XG36</accession>
<dbReference type="GO" id="GO:0016787">
    <property type="term" value="F:hydrolase activity"/>
    <property type="evidence" value="ECO:0007669"/>
    <property type="project" value="UniProtKB-KW"/>
</dbReference>
<dbReference type="InterPro" id="IPR036412">
    <property type="entry name" value="HAD-like_sf"/>
</dbReference>
<dbReference type="Proteomes" id="UP001597063">
    <property type="component" value="Unassembled WGS sequence"/>
</dbReference>
<dbReference type="EC" id="3.1.3.-" evidence="1"/>
<reference evidence="2" key="1">
    <citation type="journal article" date="2019" name="Int. J. Syst. Evol. Microbiol.">
        <title>The Global Catalogue of Microorganisms (GCM) 10K type strain sequencing project: providing services to taxonomists for standard genome sequencing and annotation.</title>
        <authorList>
            <consortium name="The Broad Institute Genomics Platform"/>
            <consortium name="The Broad Institute Genome Sequencing Center for Infectious Disease"/>
            <person name="Wu L."/>
            <person name="Ma J."/>
        </authorList>
    </citation>
    <scope>NUCLEOTIDE SEQUENCE [LARGE SCALE GENOMIC DNA]</scope>
    <source>
        <strain evidence="2">JCM 9371</strain>
    </source>
</reference>
<organism evidence="1 2">
    <name type="scientific">Actinomadura fibrosa</name>
    <dbReference type="NCBI Taxonomy" id="111802"/>
    <lineage>
        <taxon>Bacteria</taxon>
        <taxon>Bacillati</taxon>
        <taxon>Actinomycetota</taxon>
        <taxon>Actinomycetes</taxon>
        <taxon>Streptosporangiales</taxon>
        <taxon>Thermomonosporaceae</taxon>
        <taxon>Actinomadura</taxon>
    </lineage>
</organism>
<proteinExistence type="predicted"/>
<dbReference type="InterPro" id="IPR000150">
    <property type="entry name" value="Cof"/>
</dbReference>
<dbReference type="InterPro" id="IPR006379">
    <property type="entry name" value="HAD-SF_hydro_IIB"/>
</dbReference>
<dbReference type="NCBIfam" id="TIGR01484">
    <property type="entry name" value="HAD-SF-IIB"/>
    <property type="match status" value="1"/>
</dbReference>